<feature type="transmembrane region" description="Helical" evidence="1">
    <location>
        <begin position="12"/>
        <end position="28"/>
    </location>
</feature>
<accession>A0A1E4TU17</accession>
<proteinExistence type="predicted"/>
<feature type="transmembrane region" description="Helical" evidence="1">
    <location>
        <begin position="40"/>
        <end position="59"/>
    </location>
</feature>
<dbReference type="Pfam" id="PF07942">
    <property type="entry name" value="CARME"/>
    <property type="match status" value="1"/>
</dbReference>
<dbReference type="GO" id="GO:0008757">
    <property type="term" value="F:S-adenosylmethionine-dependent methyltransferase activity"/>
    <property type="evidence" value="ECO:0007669"/>
    <property type="project" value="InterPro"/>
</dbReference>
<dbReference type="PANTHER" id="PTHR12303">
    <property type="entry name" value="CARNOSINE N-METHYLTRANSFERASE"/>
    <property type="match status" value="1"/>
</dbReference>
<dbReference type="STRING" id="669874.A0A1E4TU17"/>
<evidence type="ECO:0000256" key="1">
    <source>
        <dbReference type="SAM" id="Phobius"/>
    </source>
</evidence>
<evidence type="ECO:0000313" key="2">
    <source>
        <dbReference type="EMBL" id="ODV95245.1"/>
    </source>
</evidence>
<dbReference type="PANTHER" id="PTHR12303:SF11">
    <property type="entry name" value="AER338CP"/>
    <property type="match status" value="1"/>
</dbReference>
<dbReference type="Proteomes" id="UP000094236">
    <property type="component" value="Unassembled WGS sequence"/>
</dbReference>
<dbReference type="InterPro" id="IPR012901">
    <property type="entry name" value="CARME"/>
</dbReference>
<evidence type="ECO:0000313" key="3">
    <source>
        <dbReference type="Proteomes" id="UP000094236"/>
    </source>
</evidence>
<gene>
    <name evidence="2" type="ORF">PACTADRAFT_2950</name>
</gene>
<organism evidence="2 3">
    <name type="scientific">Pachysolen tannophilus NRRL Y-2460</name>
    <dbReference type="NCBI Taxonomy" id="669874"/>
    <lineage>
        <taxon>Eukaryota</taxon>
        <taxon>Fungi</taxon>
        <taxon>Dikarya</taxon>
        <taxon>Ascomycota</taxon>
        <taxon>Saccharomycotina</taxon>
        <taxon>Pichiomycetes</taxon>
        <taxon>Pachysolenaceae</taxon>
        <taxon>Pachysolen</taxon>
    </lineage>
</organism>
<dbReference type="SMART" id="SM01296">
    <property type="entry name" value="N2227"/>
    <property type="match status" value="1"/>
</dbReference>
<dbReference type="OrthoDB" id="978at2759"/>
<name>A0A1E4TU17_PACTA</name>
<protein>
    <submittedName>
        <fullName evidence="2">Uncharacterized protein</fullName>
    </submittedName>
</protein>
<sequence>MSLSVENSKELNHILTRISIALLIYVLLQSNFPNSKIPLTLMTIMSMSIFYNTGIYKFFKSRVFGSISRVDIVSRSEEELLKSLKSLNSYESKTRNWNNNKKKNFRQLSTRQQRLVFKTGYLDKIDKVDKCIEKNNELIKDLVKFSMINHNISLKKFYSSSINIPNENYKVIECLCHYTRDWSNLGDVEIKPIILYIQKILEKILTVEQRSKTCVIVPGSGLGRISHEIAIMGGKDNINKNFKMVNSIEFSSLMFLFNEFVYSNLNNNFKNNYKPKKYQLFPYIHTYSNHLTTENQIRSIEFNQLSSKPLNLKISNENFNNFILKNDDEYDNIVIVTVFFMDTAENIIDYLDTMDKIVSPIKGKKIWINIGPLKYGTAPKVELNLQEIQDLRKSYGWECIDESLKPELLGYLTDLKGMWQGQYGVSMFACEMKK</sequence>
<dbReference type="EMBL" id="KV454014">
    <property type="protein sequence ID" value="ODV95245.1"/>
    <property type="molecule type" value="Genomic_DNA"/>
</dbReference>
<keyword evidence="1" id="KW-1133">Transmembrane helix</keyword>
<keyword evidence="1" id="KW-0812">Transmembrane</keyword>
<dbReference type="AlphaFoldDB" id="A0A1E4TU17"/>
<keyword evidence="1" id="KW-0472">Membrane</keyword>
<keyword evidence="3" id="KW-1185">Reference proteome</keyword>
<reference evidence="3" key="1">
    <citation type="submission" date="2016-05" db="EMBL/GenBank/DDBJ databases">
        <title>Comparative genomics of biotechnologically important yeasts.</title>
        <authorList>
            <consortium name="DOE Joint Genome Institute"/>
            <person name="Riley R."/>
            <person name="Haridas S."/>
            <person name="Wolfe K.H."/>
            <person name="Lopes M.R."/>
            <person name="Hittinger C.T."/>
            <person name="Goker M."/>
            <person name="Salamov A."/>
            <person name="Wisecaver J."/>
            <person name="Long T.M."/>
            <person name="Aerts A.L."/>
            <person name="Barry K."/>
            <person name="Choi C."/>
            <person name="Clum A."/>
            <person name="Coughlan A.Y."/>
            <person name="Deshpande S."/>
            <person name="Douglass A.P."/>
            <person name="Hanson S.J."/>
            <person name="Klenk H.-P."/>
            <person name="Labutti K."/>
            <person name="Lapidus A."/>
            <person name="Lindquist E."/>
            <person name="Lipzen A."/>
            <person name="Meier-Kolthoff J.P."/>
            <person name="Ohm R.A."/>
            <person name="Otillar R.P."/>
            <person name="Pangilinan J."/>
            <person name="Peng Y."/>
            <person name="Rokas A."/>
            <person name="Rosa C.A."/>
            <person name="Scheuner C."/>
            <person name="Sibirny A.A."/>
            <person name="Slot J.C."/>
            <person name="Stielow J.B."/>
            <person name="Sun H."/>
            <person name="Kurtzman C.P."/>
            <person name="Blackwell M."/>
            <person name="Grigoriev I.V."/>
            <person name="Jeffries T.W."/>
        </authorList>
    </citation>
    <scope>NUCLEOTIDE SEQUENCE [LARGE SCALE GENOMIC DNA]</scope>
    <source>
        <strain evidence="3">NRRL Y-2460</strain>
    </source>
</reference>